<dbReference type="EMBL" id="CP050831">
    <property type="protein sequence ID" value="QIU93354.1"/>
    <property type="molecule type" value="Genomic_DNA"/>
</dbReference>
<gene>
    <name evidence="2" type="ORF">BacF7301_03955</name>
</gene>
<protein>
    <submittedName>
        <fullName evidence="2">Cytochrome C biogenesis protein CycH</fullName>
    </submittedName>
</protein>
<evidence type="ECO:0000259" key="1">
    <source>
        <dbReference type="PROSITE" id="PS51459"/>
    </source>
</evidence>
<dbReference type="PANTHER" id="PTHR35810:SF1">
    <property type="entry name" value="CYTOPLASMIC PROTEIN"/>
    <property type="match status" value="1"/>
</dbReference>
<dbReference type="InterPro" id="IPR011204">
    <property type="entry name" value="Virulence_RhuM-like"/>
</dbReference>
<dbReference type="Pfam" id="PF13310">
    <property type="entry name" value="Virulence_RhuM"/>
    <property type="match status" value="1"/>
</dbReference>
<dbReference type="Gene3D" id="1.20.120.1870">
    <property type="entry name" value="Fic/DOC protein, Fido domain"/>
    <property type="match status" value="1"/>
</dbReference>
<organism evidence="2 3">
    <name type="scientific">Bacteroides faecium</name>
    <dbReference type="NCBI Taxonomy" id="2715212"/>
    <lineage>
        <taxon>Bacteria</taxon>
        <taxon>Pseudomonadati</taxon>
        <taxon>Bacteroidota</taxon>
        <taxon>Bacteroidia</taxon>
        <taxon>Bacteroidales</taxon>
        <taxon>Bacteroidaceae</taxon>
        <taxon>Bacteroides</taxon>
    </lineage>
</organism>
<dbReference type="SUPFAM" id="SSF140931">
    <property type="entry name" value="Fic-like"/>
    <property type="match status" value="1"/>
</dbReference>
<accession>A0A6H0KIU2</accession>
<dbReference type="KEGG" id="bfc:BacF7301_03955"/>
<dbReference type="RefSeq" id="WP_167960419.1">
    <property type="nucleotide sequence ID" value="NZ_CP050831.1"/>
</dbReference>
<proteinExistence type="predicted"/>
<name>A0A6H0KIU2_9BACE</name>
<dbReference type="PANTHER" id="PTHR35810">
    <property type="entry name" value="CYTOPLASMIC PROTEIN-RELATED"/>
    <property type="match status" value="1"/>
</dbReference>
<dbReference type="InterPro" id="IPR003812">
    <property type="entry name" value="Fido"/>
</dbReference>
<dbReference type="AlphaFoldDB" id="A0A6H0KIU2"/>
<dbReference type="InterPro" id="IPR036597">
    <property type="entry name" value="Fido-like_dom_sf"/>
</dbReference>
<evidence type="ECO:0000313" key="3">
    <source>
        <dbReference type="Proteomes" id="UP000501780"/>
    </source>
</evidence>
<sequence length="325" mass="37181">MDNRGNIVIYQTKDGKTTIDVKLENETVWLTLSQITELFDRDKSVISRHISNVFREGELDRSSVVAKNATTASDGKIYQVEYFNLDVIISVGYRVKSQRGTQFRIWANKVLKDYLIKGYAINQQVKAAQLEDLKNTVHLLSNVIEHKQLTLDEANGLLRVITDYTYGLDTLDKYDYQQLEVDSTTPTWEFRATYEEAMEAIHLLQEKFGSSDLFGNEKDQSFKSSINTIYQTFGGEELYPSVEEKAAMLFYLVVKNHSFSDGNKRIAAFLFLWFLEKNGILYKSDGSKLIGNNTLVALTLMIAESRTEEKDVMVKVVINLINKNN</sequence>
<dbReference type="Proteomes" id="UP000501780">
    <property type="component" value="Chromosome"/>
</dbReference>
<feature type="domain" description="Fido" evidence="1">
    <location>
        <begin position="168"/>
        <end position="323"/>
    </location>
</feature>
<dbReference type="Pfam" id="PF02661">
    <property type="entry name" value="Fic"/>
    <property type="match status" value="1"/>
</dbReference>
<evidence type="ECO:0000313" key="2">
    <source>
        <dbReference type="EMBL" id="QIU93354.1"/>
    </source>
</evidence>
<dbReference type="PROSITE" id="PS51459">
    <property type="entry name" value="FIDO"/>
    <property type="match status" value="1"/>
</dbReference>
<reference evidence="2 3" key="1">
    <citation type="submission" date="2020-03" db="EMBL/GenBank/DDBJ databases">
        <title>Genomic analysis of Bacteroides faecium CBA7301.</title>
        <authorList>
            <person name="Kim J."/>
            <person name="Roh S.W."/>
        </authorList>
    </citation>
    <scope>NUCLEOTIDE SEQUENCE [LARGE SCALE GENOMIC DNA]</scope>
    <source>
        <strain evidence="2 3">CBA7301</strain>
    </source>
</reference>
<keyword evidence="3" id="KW-1185">Reference proteome</keyword>
<dbReference type="InterPro" id="IPR053737">
    <property type="entry name" value="Type_II_TA_Toxin"/>
</dbReference>